<dbReference type="PANTHER" id="PTHR10091">
    <property type="entry name" value="ALDOSE-1-EPIMERASE"/>
    <property type="match status" value="1"/>
</dbReference>
<evidence type="ECO:0000256" key="4">
    <source>
        <dbReference type="ARBA" id="ARBA00013185"/>
    </source>
</evidence>
<dbReference type="PANTHER" id="PTHR10091:SF0">
    <property type="entry name" value="GALACTOSE MUTAROTASE"/>
    <property type="match status" value="1"/>
</dbReference>
<comment type="catalytic activity">
    <reaction evidence="1 8">
        <text>alpha-D-glucose = beta-D-glucose</text>
        <dbReference type="Rhea" id="RHEA:10264"/>
        <dbReference type="ChEBI" id="CHEBI:15903"/>
        <dbReference type="ChEBI" id="CHEBI:17925"/>
        <dbReference type="EC" id="5.1.3.3"/>
    </reaction>
</comment>
<evidence type="ECO:0000256" key="1">
    <source>
        <dbReference type="ARBA" id="ARBA00001614"/>
    </source>
</evidence>
<evidence type="ECO:0000256" key="8">
    <source>
        <dbReference type="PIRNR" id="PIRNR005096"/>
    </source>
</evidence>
<dbReference type="InterPro" id="IPR018052">
    <property type="entry name" value="Ald1_epimerase_CS"/>
</dbReference>
<dbReference type="SUPFAM" id="SSF74650">
    <property type="entry name" value="Galactose mutarotase-like"/>
    <property type="match status" value="1"/>
</dbReference>
<dbReference type="InterPro" id="IPR011013">
    <property type="entry name" value="Gal_mutarotase_sf_dom"/>
</dbReference>
<dbReference type="Proteomes" id="UP000779049">
    <property type="component" value="Unassembled WGS sequence"/>
</dbReference>
<dbReference type="RefSeq" id="WP_087199214.1">
    <property type="nucleotide sequence ID" value="NZ_CP173660.1"/>
</dbReference>
<comment type="similarity">
    <text evidence="3 8">Belongs to the aldose epimerase family.</text>
</comment>
<evidence type="ECO:0000313" key="9">
    <source>
        <dbReference type="EMBL" id="MBY0758368.1"/>
    </source>
</evidence>
<dbReference type="CDD" id="cd09019">
    <property type="entry name" value="galactose_mutarotase_like"/>
    <property type="match status" value="1"/>
</dbReference>
<name>A0ABS7L5Q5_9FIRM</name>
<dbReference type="EC" id="5.1.3.3" evidence="4 8"/>
<evidence type="ECO:0000256" key="7">
    <source>
        <dbReference type="ARBA" id="ARBA00023277"/>
    </source>
</evidence>
<reference evidence="9 10" key="1">
    <citation type="journal article" date="2020" name="New Microbes New Infect">
        <title>Sellimonas caecigallum sp. nov., description and genome sequence of a new member of the Sellimonas genus isolated from the cecum of feral chicken.</title>
        <authorList>
            <person name="Wongkuna S."/>
            <person name="Ghimire S."/>
            <person name="Antony L."/>
            <person name="Chankhamhaengdecha S."/>
            <person name="Janvilisri T."/>
            <person name="Scaria J."/>
        </authorList>
    </citation>
    <scope>NUCLEOTIDE SEQUENCE [LARGE SCALE GENOMIC DNA]</scope>
    <source>
        <strain evidence="9 10">SW451</strain>
    </source>
</reference>
<evidence type="ECO:0000256" key="6">
    <source>
        <dbReference type="ARBA" id="ARBA00023235"/>
    </source>
</evidence>
<comment type="caution">
    <text evidence="9">The sequence shown here is derived from an EMBL/GenBank/DDBJ whole genome shotgun (WGS) entry which is preliminary data.</text>
</comment>
<sequence length="346" mass="38483">MKKTEFGNTASGKKAVLYTLENENGMRISVTDLGAALVNVIVKDKNGEEKDVVLGYDDAQGYEAGTSFLGAIVGRNANRIADAAFELNGKRYELAENENGNNLHSGPDFYNKRLWEVKKENSHSVTFALFSPDKDQGFPGDLRMEVTYTLTEDNEVKISYRGVTSEDTIINMTNHSYFNLNGEGMEDVTNHEVWIDADFVTKISASLIPTGEKISVDGTPMDFREKKAIGCGIDEQDEQLSFGGGYDHNWCLNNRGKYKKVAEATSPVTGITMEVFTDLPGMQMYTSNALEESCGKGKKPYGKHAAVCFETQYYPDAIHHENFEAPICKTGEVYETTTSYRFTSER</sequence>
<proteinExistence type="inferred from homology"/>
<keyword evidence="10" id="KW-1185">Reference proteome</keyword>
<dbReference type="PROSITE" id="PS00545">
    <property type="entry name" value="ALDOSE_1_EPIMERASE"/>
    <property type="match status" value="1"/>
</dbReference>
<accession>A0ABS7L5Q5</accession>
<protein>
    <recommendedName>
        <fullName evidence="5 8">Aldose 1-epimerase</fullName>
        <ecNumber evidence="4 8">5.1.3.3</ecNumber>
    </recommendedName>
</protein>
<evidence type="ECO:0000256" key="5">
    <source>
        <dbReference type="ARBA" id="ARBA00014165"/>
    </source>
</evidence>
<evidence type="ECO:0000313" key="10">
    <source>
        <dbReference type="Proteomes" id="UP000779049"/>
    </source>
</evidence>
<dbReference type="InterPro" id="IPR008183">
    <property type="entry name" value="Aldose_1/G6P_1-epimerase"/>
</dbReference>
<dbReference type="InterPro" id="IPR014718">
    <property type="entry name" value="GH-type_carb-bd"/>
</dbReference>
<dbReference type="InterPro" id="IPR015443">
    <property type="entry name" value="Aldose_1-epimerase"/>
</dbReference>
<keyword evidence="7 8" id="KW-0119">Carbohydrate metabolism</keyword>
<dbReference type="Pfam" id="PF01263">
    <property type="entry name" value="Aldose_epim"/>
    <property type="match status" value="1"/>
</dbReference>
<evidence type="ECO:0000256" key="2">
    <source>
        <dbReference type="ARBA" id="ARBA00005028"/>
    </source>
</evidence>
<dbReference type="Gene3D" id="2.70.98.10">
    <property type="match status" value="1"/>
</dbReference>
<organism evidence="9 10">
    <name type="scientific">Sellimonas caecigallum</name>
    <dbReference type="NCBI Taxonomy" id="2592333"/>
    <lineage>
        <taxon>Bacteria</taxon>
        <taxon>Bacillati</taxon>
        <taxon>Bacillota</taxon>
        <taxon>Clostridia</taxon>
        <taxon>Lachnospirales</taxon>
        <taxon>Lachnospiraceae</taxon>
        <taxon>Sellimonas</taxon>
    </lineage>
</organism>
<evidence type="ECO:0000256" key="3">
    <source>
        <dbReference type="ARBA" id="ARBA00006206"/>
    </source>
</evidence>
<dbReference type="PIRSF" id="PIRSF005096">
    <property type="entry name" value="GALM"/>
    <property type="match status" value="1"/>
</dbReference>
<comment type="pathway">
    <text evidence="2 8">Carbohydrate metabolism; hexose metabolism.</text>
</comment>
<dbReference type="InterPro" id="IPR047215">
    <property type="entry name" value="Galactose_mutarotase-like"/>
</dbReference>
<keyword evidence="6 8" id="KW-0413">Isomerase</keyword>
<dbReference type="NCBIfam" id="NF008277">
    <property type="entry name" value="PRK11055.1"/>
    <property type="match status" value="1"/>
</dbReference>
<dbReference type="EMBL" id="VIRV01000004">
    <property type="protein sequence ID" value="MBY0758368.1"/>
    <property type="molecule type" value="Genomic_DNA"/>
</dbReference>
<gene>
    <name evidence="9" type="ORF">FLB61_04550</name>
</gene>